<feature type="region of interest" description="Disordered" evidence="4">
    <location>
        <begin position="253"/>
        <end position="283"/>
    </location>
</feature>
<dbReference type="PANTHER" id="PTHR13691">
    <property type="entry name" value="RIBOSOMAL PROTEIN L2"/>
    <property type="match status" value="1"/>
</dbReference>
<dbReference type="EMBL" id="MT665959">
    <property type="protein sequence ID" value="QTT61075.1"/>
    <property type="molecule type" value="Genomic_DNA"/>
</dbReference>
<dbReference type="InterPro" id="IPR002171">
    <property type="entry name" value="Ribosomal_uL2"/>
</dbReference>
<dbReference type="GO" id="GO:0005762">
    <property type="term" value="C:mitochondrial large ribosomal subunit"/>
    <property type="evidence" value="ECO:0007669"/>
    <property type="project" value="TreeGrafter"/>
</dbReference>
<keyword evidence="2 6" id="KW-0689">Ribosomal protein</keyword>
<dbReference type="GO" id="GO:0032543">
    <property type="term" value="P:mitochondrial translation"/>
    <property type="evidence" value="ECO:0007669"/>
    <property type="project" value="TreeGrafter"/>
</dbReference>
<dbReference type="SUPFAM" id="SSF50104">
    <property type="entry name" value="Translation proteins SH3-like domain"/>
    <property type="match status" value="1"/>
</dbReference>
<comment type="similarity">
    <text evidence="1">Belongs to the universal ribosomal protein uL2 family.</text>
</comment>
<dbReference type="GO" id="GO:0003723">
    <property type="term" value="F:RNA binding"/>
    <property type="evidence" value="ECO:0007669"/>
    <property type="project" value="TreeGrafter"/>
</dbReference>
<dbReference type="PROSITE" id="PS00467">
    <property type="entry name" value="RIBOSOMAL_L2"/>
    <property type="match status" value="1"/>
</dbReference>
<dbReference type="Pfam" id="PF03947">
    <property type="entry name" value="Ribosomal_L2_C"/>
    <property type="match status" value="1"/>
</dbReference>
<keyword evidence="3" id="KW-0687">Ribonucleoprotein</keyword>
<dbReference type="GO" id="GO:0003735">
    <property type="term" value="F:structural constituent of ribosome"/>
    <property type="evidence" value="ECO:0007669"/>
    <property type="project" value="InterPro"/>
</dbReference>
<evidence type="ECO:0000313" key="6">
    <source>
        <dbReference type="EMBL" id="QTT61075.1"/>
    </source>
</evidence>
<geneLocation type="mitochondrion" evidence="6"/>
<dbReference type="InterPro" id="IPR014726">
    <property type="entry name" value="Ribosomal_uL2_dom3"/>
</dbReference>
<name>A0A8A9WNR4_EUPVA</name>
<accession>A0A8A9WNR4</accession>
<dbReference type="SMART" id="SM01382">
    <property type="entry name" value="Ribosomal_L2_C"/>
    <property type="match status" value="1"/>
</dbReference>
<protein>
    <submittedName>
        <fullName evidence="6">Ribosomal protein L2</fullName>
    </submittedName>
</protein>
<organism evidence="6">
    <name type="scientific">Euplotes vannus</name>
    <name type="common">Marine ciliate</name>
    <name type="synonym">Moneuplotes vannus</name>
    <dbReference type="NCBI Taxonomy" id="5939"/>
    <lineage>
        <taxon>Eukaryota</taxon>
        <taxon>Sar</taxon>
        <taxon>Alveolata</taxon>
        <taxon>Ciliophora</taxon>
        <taxon>Intramacronucleata</taxon>
        <taxon>Spirotrichea</taxon>
        <taxon>Hypotrichia</taxon>
        <taxon>Euplotida</taxon>
        <taxon>Euplotidae</taxon>
        <taxon>Euplotes</taxon>
    </lineage>
</organism>
<gene>
    <name evidence="6" type="primary">RPL2</name>
</gene>
<dbReference type="AlphaFoldDB" id="A0A8A9WNR4"/>
<feature type="domain" description="Large ribosomal subunit protein uL2 C-terminal" evidence="5">
    <location>
        <begin position="154"/>
        <end position="279"/>
    </location>
</feature>
<dbReference type="Gene3D" id="4.10.950.10">
    <property type="entry name" value="Ribosomal protein L2, domain 3"/>
    <property type="match status" value="1"/>
</dbReference>
<dbReference type="PANTHER" id="PTHR13691:SF5">
    <property type="entry name" value="LARGE RIBOSOMAL SUBUNIT PROTEIN UL2M"/>
    <property type="match status" value="1"/>
</dbReference>
<sequence>MYPPSITFCYCVGLFSNRANILQINLTTKLLLSLPNYGISFIPYPRKSPITRLRGHRGRQTKKPFYINQSRPQRQPCTSSLNSSRFFQKNPAVVYSCRLFHLSRTFTLFLKTASGLIYVLRNLKLSPFSYFFYNYRGLVPKHQSYYTTYQLLFLKIGARLINIRDIFLEQVLFAVAFGSFSVLSFFDRWSGFLTIVLPSGMVRLFFFLSRADYWKTPTNILTLNTADYTKRFVSRSKAGTSRLCGRRPKVRGVAKNPVDHPHGGRTKSIKFQQTPWGKPAKLK</sequence>
<evidence type="ECO:0000259" key="5">
    <source>
        <dbReference type="SMART" id="SM01382"/>
    </source>
</evidence>
<evidence type="ECO:0000256" key="2">
    <source>
        <dbReference type="ARBA" id="ARBA00022980"/>
    </source>
</evidence>
<proteinExistence type="inferred from homology"/>
<dbReference type="InterPro" id="IPR008991">
    <property type="entry name" value="Translation_prot_SH3-like_sf"/>
</dbReference>
<reference evidence="6" key="1">
    <citation type="journal article" date="2021" name="Front. Mar. Sci.">
        <title>Molecular phylogenetic and evolutionary analyses of Euplotes species living in freshwater and marine habitats: a mitogenomic perspective.</title>
        <authorList>
            <person name="Huang N."/>
            <person name="Chen S."/>
            <person name="Miao M."/>
        </authorList>
    </citation>
    <scope>NUCLEOTIDE SEQUENCE</scope>
</reference>
<dbReference type="InterPro" id="IPR022669">
    <property type="entry name" value="Ribosomal_uL2_C"/>
</dbReference>
<evidence type="ECO:0000256" key="3">
    <source>
        <dbReference type="ARBA" id="ARBA00023274"/>
    </source>
</evidence>
<keyword evidence="6" id="KW-0496">Mitochondrion</keyword>
<evidence type="ECO:0000256" key="4">
    <source>
        <dbReference type="SAM" id="MobiDB-lite"/>
    </source>
</evidence>
<dbReference type="InterPro" id="IPR022671">
    <property type="entry name" value="Ribosomal_uL2_CS"/>
</dbReference>
<evidence type="ECO:0000256" key="1">
    <source>
        <dbReference type="ARBA" id="ARBA00005636"/>
    </source>
</evidence>